<evidence type="ECO:0000313" key="1">
    <source>
        <dbReference type="EMBL" id="MBI6883444.1"/>
    </source>
</evidence>
<protein>
    <submittedName>
        <fullName evidence="1">Uncharacterized protein</fullName>
    </submittedName>
</protein>
<dbReference type="AlphaFoldDB" id="A0A8I1EDU8"/>
<gene>
    <name evidence="1" type="ORF">JEU22_05925</name>
</gene>
<proteinExistence type="predicted"/>
<evidence type="ECO:0000313" key="2">
    <source>
        <dbReference type="Proteomes" id="UP000637061"/>
    </source>
</evidence>
<sequence length="138" mass="15582">MFVTHPGAELRGSLHFADGSRQWAIVEQELAVPWLYVCITQLDNSFDFQRMMLVSCVEHFRQLLESLPANATVTRVMSVMPCHDDSGMWSMVPVQAIEFRKSGERSVFMIDLANGAHYEEAASSATLLRDPLTLYRAT</sequence>
<dbReference type="Proteomes" id="UP000637061">
    <property type="component" value="Unassembled WGS sequence"/>
</dbReference>
<dbReference type="RefSeq" id="WP_189121130.1">
    <property type="nucleotide sequence ID" value="NZ_JAEHTE010000003.1"/>
</dbReference>
<name>A0A8I1EDU8_PSEPU</name>
<accession>A0A8I1EDU8</accession>
<dbReference type="EMBL" id="JAEHTE010000003">
    <property type="protein sequence ID" value="MBI6883444.1"/>
    <property type="molecule type" value="Genomic_DNA"/>
</dbReference>
<organism evidence="1 2">
    <name type="scientific">Pseudomonas putida</name>
    <name type="common">Arthrobacter siderocapsulatus</name>
    <dbReference type="NCBI Taxonomy" id="303"/>
    <lineage>
        <taxon>Bacteria</taxon>
        <taxon>Pseudomonadati</taxon>
        <taxon>Pseudomonadota</taxon>
        <taxon>Gammaproteobacteria</taxon>
        <taxon>Pseudomonadales</taxon>
        <taxon>Pseudomonadaceae</taxon>
        <taxon>Pseudomonas</taxon>
    </lineage>
</organism>
<reference evidence="1" key="1">
    <citation type="submission" date="2020-12" db="EMBL/GenBank/DDBJ databases">
        <title>Enhanced detection system for hospital associated transmission using whole genome sequencing surveillance.</title>
        <authorList>
            <person name="Harrison L.H."/>
            <person name="Van Tyne D."/>
            <person name="Marsh J.W."/>
            <person name="Griffith M.P."/>
            <person name="Snyder D.J."/>
            <person name="Cooper V.S."/>
            <person name="Mustapha M."/>
        </authorList>
    </citation>
    <scope>NUCLEOTIDE SEQUENCE</scope>
    <source>
        <strain evidence="1">PSB00042</strain>
    </source>
</reference>
<comment type="caution">
    <text evidence="1">The sequence shown here is derived from an EMBL/GenBank/DDBJ whole genome shotgun (WGS) entry which is preliminary data.</text>
</comment>